<reference key="2">
    <citation type="submission" date="2011-08" db="EMBL/GenBank/DDBJ databases">
        <title>Genome sequence of Naumovozyma castellii.</title>
        <authorList>
            <person name="Gordon J.L."/>
            <person name="Armisen D."/>
            <person name="Proux-Wera E."/>
            <person name="OhEigeartaigh S.S."/>
            <person name="Byrne K.P."/>
            <person name="Wolfe K.H."/>
        </authorList>
    </citation>
    <scope>NUCLEOTIDE SEQUENCE</scope>
    <source>
        <strain>Type strain:CBS 4309</strain>
    </source>
</reference>
<dbReference type="STRING" id="1064592.G0V7D2"/>
<dbReference type="GeneID" id="96900859"/>
<dbReference type="SMART" id="SM00164">
    <property type="entry name" value="TBC"/>
    <property type="match status" value="1"/>
</dbReference>
<dbReference type="HOGENOM" id="CLU_029367_2_0_1"/>
<sequence>MSSIEEFITQSPIIVQSSLSQLRYLILSDGLPAINNSKTQKIRCYVWSILSRTSMNGTTQNYLNLLQFGPPSNKIFKKITDDTFRTFPTDSDFTSQVPKDVLTRSLSCFAWQTEERNEIIKLDRPTDKGTHLLDANSDPTLSKIEISTYVQGMNVLMATTLYACPTEPMAFQIFSTLCYSMIPTYVTTNMIGARNGVKLLDLCLKIIDPKLSNFLSRQLLTAEIYGLPSILTFSSCNKPLIQAVKLWDFMFAYGFHMNILLVVAMLVSIRKQILESSNPMNLITRNLPAFNADELISLGVGFIAKIPIEIYDLLVNHLTDPDIKIPSTFELT</sequence>
<dbReference type="KEGG" id="ncs:NCAS_0A08220"/>
<protein>
    <recommendedName>
        <fullName evidence="7">Rab-GAP TBC domain-containing protein</fullName>
    </recommendedName>
</protein>
<name>G0V7D2_NAUCA</name>
<evidence type="ECO:0000256" key="2">
    <source>
        <dbReference type="ARBA" id="ARBA00022490"/>
    </source>
</evidence>
<feature type="transmembrane region" description="Helical" evidence="6">
    <location>
        <begin position="246"/>
        <end position="267"/>
    </location>
</feature>
<dbReference type="GO" id="GO:0005096">
    <property type="term" value="F:GTPase activator activity"/>
    <property type="evidence" value="ECO:0007669"/>
    <property type="project" value="EnsemblFungi"/>
</dbReference>
<evidence type="ECO:0000259" key="7">
    <source>
        <dbReference type="PROSITE" id="PS50086"/>
    </source>
</evidence>
<proteinExistence type="inferred from homology"/>
<dbReference type="OrthoDB" id="10263206at2759"/>
<comment type="subcellular location">
    <subcellularLocation>
        <location evidence="1">Cytoplasm</location>
        <location evidence="1">Cytoskeleton</location>
    </subcellularLocation>
</comment>
<evidence type="ECO:0000256" key="5">
    <source>
        <dbReference type="ARBA" id="ARBA00061049"/>
    </source>
</evidence>
<feature type="domain" description="Rab-GAP TBC" evidence="7">
    <location>
        <begin position="37"/>
        <end position="254"/>
    </location>
</feature>
<dbReference type="FunFam" id="1.10.8.270:FF:000035">
    <property type="entry name" value="Cell cycle arrest protein BUB2"/>
    <property type="match status" value="1"/>
</dbReference>
<dbReference type="Pfam" id="PF00566">
    <property type="entry name" value="RabGAP-TBC"/>
    <property type="match status" value="1"/>
</dbReference>
<dbReference type="GO" id="GO:1902543">
    <property type="term" value="P:negative regulation of protein localization to mitotic spindle pole body"/>
    <property type="evidence" value="ECO:0007669"/>
    <property type="project" value="EnsemblFungi"/>
</dbReference>
<organism evidence="8 9">
    <name type="scientific">Naumovozyma castellii</name>
    <name type="common">Yeast</name>
    <name type="synonym">Saccharomyces castellii</name>
    <dbReference type="NCBI Taxonomy" id="27288"/>
    <lineage>
        <taxon>Eukaryota</taxon>
        <taxon>Fungi</taxon>
        <taxon>Dikarya</taxon>
        <taxon>Ascomycota</taxon>
        <taxon>Saccharomycotina</taxon>
        <taxon>Saccharomycetes</taxon>
        <taxon>Saccharomycetales</taxon>
        <taxon>Saccharomycetaceae</taxon>
        <taxon>Naumovozyma</taxon>
    </lineage>
</organism>
<evidence type="ECO:0000313" key="9">
    <source>
        <dbReference type="Proteomes" id="UP000001640"/>
    </source>
</evidence>
<dbReference type="Gene3D" id="1.10.8.270">
    <property type="entry name" value="putative rabgap domain of human tbc1 domain family member 14 like domains"/>
    <property type="match status" value="1"/>
</dbReference>
<evidence type="ECO:0000313" key="8">
    <source>
        <dbReference type="EMBL" id="CCC67380.1"/>
    </source>
</evidence>
<keyword evidence="3" id="KW-0206">Cytoskeleton</keyword>
<dbReference type="GO" id="GO:0044732">
    <property type="term" value="C:mitotic spindle pole body"/>
    <property type="evidence" value="ECO:0007669"/>
    <property type="project" value="TreeGrafter"/>
</dbReference>
<dbReference type="PANTHER" id="PTHR22957">
    <property type="entry name" value="TBC1 DOMAIN FAMILY MEMBER GTPASE-ACTIVATING PROTEIN"/>
    <property type="match status" value="1"/>
</dbReference>
<keyword evidence="4" id="KW-0131">Cell cycle</keyword>
<dbReference type="GO" id="GO:0031578">
    <property type="term" value="P:mitotic spindle orientation checkpoint signaling"/>
    <property type="evidence" value="ECO:0007669"/>
    <property type="project" value="EnsemblFungi"/>
</dbReference>
<keyword evidence="9" id="KW-1185">Reference proteome</keyword>
<dbReference type="InterPro" id="IPR035969">
    <property type="entry name" value="Rab-GAP_TBC_sf"/>
</dbReference>
<dbReference type="InParanoid" id="G0V7D2"/>
<comment type="similarity">
    <text evidence="5">Belongs to the BUB2 family.</text>
</comment>
<keyword evidence="6" id="KW-0472">Membrane</keyword>
<dbReference type="PANTHER" id="PTHR22957:SF263">
    <property type="entry name" value="MITOTIC CHECK POINT PROTEIN BUB2"/>
    <property type="match status" value="1"/>
</dbReference>
<keyword evidence="6" id="KW-1133">Transmembrane helix</keyword>
<dbReference type="FunCoup" id="G0V7D2">
    <property type="interactions" value="261"/>
</dbReference>
<keyword evidence="6" id="KW-0812">Transmembrane</keyword>
<dbReference type="AlphaFoldDB" id="G0V7D2"/>
<dbReference type="EMBL" id="HE576752">
    <property type="protein sequence ID" value="CCC67380.1"/>
    <property type="molecule type" value="Genomic_DNA"/>
</dbReference>
<reference evidence="8 9" key="1">
    <citation type="journal article" date="2011" name="Proc. Natl. Acad. Sci. U.S.A.">
        <title>Evolutionary erosion of yeast sex chromosomes by mating-type switching accidents.</title>
        <authorList>
            <person name="Gordon J.L."/>
            <person name="Armisen D."/>
            <person name="Proux-Wera E."/>
            <person name="Oheigeartaigh S.S."/>
            <person name="Byrne K.P."/>
            <person name="Wolfe K.H."/>
        </authorList>
    </citation>
    <scope>NUCLEOTIDE SEQUENCE [LARGE SCALE GENOMIC DNA]</scope>
    <source>
        <strain evidence="9">ATCC 76901 / BCRC 22586 / CBS 4309 / NBRC 1992 / NRRL Y-12630</strain>
    </source>
</reference>
<evidence type="ECO:0000256" key="4">
    <source>
        <dbReference type="ARBA" id="ARBA00023306"/>
    </source>
</evidence>
<accession>G0V7D2</accession>
<dbReference type="SUPFAM" id="SSF47923">
    <property type="entry name" value="Ypt/Rab-GAP domain of gyp1p"/>
    <property type="match status" value="2"/>
</dbReference>
<dbReference type="GO" id="GO:1990334">
    <property type="term" value="C:Bfa1-Bub2 complex"/>
    <property type="evidence" value="ECO:0007669"/>
    <property type="project" value="EnsemblFungi"/>
</dbReference>
<dbReference type="OMA" id="MEGVHKG"/>
<dbReference type="RefSeq" id="XP_003673761.1">
    <property type="nucleotide sequence ID" value="XM_003673713.1"/>
</dbReference>
<gene>
    <name evidence="8" type="primary">NCAS0A08220</name>
    <name evidence="8" type="ordered locus">NCAS_0A08220</name>
</gene>
<dbReference type="PROSITE" id="PS50086">
    <property type="entry name" value="TBC_RABGAP"/>
    <property type="match status" value="1"/>
</dbReference>
<dbReference type="Proteomes" id="UP000001640">
    <property type="component" value="Chromosome 1"/>
</dbReference>
<dbReference type="eggNOG" id="KOG2058">
    <property type="taxonomic scope" value="Eukaryota"/>
</dbReference>
<dbReference type="Gene3D" id="1.10.472.80">
    <property type="entry name" value="Ypt/Rab-GAP domain of gyp1p, domain 3"/>
    <property type="match status" value="1"/>
</dbReference>
<dbReference type="GO" id="GO:0031030">
    <property type="term" value="P:negative regulation of septation initiation signaling"/>
    <property type="evidence" value="ECO:0007669"/>
    <property type="project" value="TreeGrafter"/>
</dbReference>
<evidence type="ECO:0000256" key="3">
    <source>
        <dbReference type="ARBA" id="ARBA00023212"/>
    </source>
</evidence>
<dbReference type="InterPro" id="IPR000195">
    <property type="entry name" value="Rab-GAP-TBC_dom"/>
</dbReference>
<evidence type="ECO:0000256" key="1">
    <source>
        <dbReference type="ARBA" id="ARBA00004245"/>
    </source>
</evidence>
<keyword evidence="2" id="KW-0963">Cytoplasm</keyword>
<evidence type="ECO:0000256" key="6">
    <source>
        <dbReference type="SAM" id="Phobius"/>
    </source>
</evidence>